<dbReference type="AlphaFoldDB" id="A0A5N6JX19"/>
<reference evidence="1 2" key="1">
    <citation type="submission" date="2019-06" db="EMBL/GenBank/DDBJ databases">
        <title>Genome Sequence of the Brown Rot Fungal Pathogen Monilinia laxa.</title>
        <authorList>
            <person name="De Miccolis Angelini R.M."/>
            <person name="Landi L."/>
            <person name="Abate D."/>
            <person name="Pollastro S."/>
            <person name="Romanazzi G."/>
            <person name="Faretra F."/>
        </authorList>
    </citation>
    <scope>NUCLEOTIDE SEQUENCE [LARGE SCALE GENOMIC DNA]</scope>
    <source>
        <strain evidence="1 2">Mlax316</strain>
    </source>
</reference>
<dbReference type="EMBL" id="VIGI01000012">
    <property type="protein sequence ID" value="KAB8293488.1"/>
    <property type="molecule type" value="Genomic_DNA"/>
</dbReference>
<organism evidence="1 2">
    <name type="scientific">Monilinia laxa</name>
    <name type="common">Brown rot fungus</name>
    <name type="synonym">Sclerotinia laxa</name>
    <dbReference type="NCBI Taxonomy" id="61186"/>
    <lineage>
        <taxon>Eukaryota</taxon>
        <taxon>Fungi</taxon>
        <taxon>Dikarya</taxon>
        <taxon>Ascomycota</taxon>
        <taxon>Pezizomycotina</taxon>
        <taxon>Leotiomycetes</taxon>
        <taxon>Helotiales</taxon>
        <taxon>Sclerotiniaceae</taxon>
        <taxon>Monilinia</taxon>
    </lineage>
</organism>
<evidence type="ECO:0000313" key="2">
    <source>
        <dbReference type="Proteomes" id="UP000326757"/>
    </source>
</evidence>
<sequence>MKKRVDVNIIGVVRISAGILPKSECGRQWVSFISAQKVFHFEFYLSMDVSSRTPFFTFVEVKSITHCTFQTISNERRLYRYVQNVENANQKISMMLTRHAT</sequence>
<gene>
    <name evidence="1" type="ORF">EYC80_007797</name>
</gene>
<keyword evidence="2" id="KW-1185">Reference proteome</keyword>
<name>A0A5N6JX19_MONLA</name>
<evidence type="ECO:0000313" key="1">
    <source>
        <dbReference type="EMBL" id="KAB8293488.1"/>
    </source>
</evidence>
<accession>A0A5N6JX19</accession>
<protein>
    <submittedName>
        <fullName evidence="1">Uncharacterized protein</fullName>
    </submittedName>
</protein>
<dbReference type="Proteomes" id="UP000326757">
    <property type="component" value="Unassembled WGS sequence"/>
</dbReference>
<proteinExistence type="predicted"/>
<comment type="caution">
    <text evidence="1">The sequence shown here is derived from an EMBL/GenBank/DDBJ whole genome shotgun (WGS) entry which is preliminary data.</text>
</comment>